<keyword evidence="3 7" id="KW-0812">Transmembrane</keyword>
<gene>
    <name evidence="8" type="primary">yhjD</name>
    <name evidence="8" type="ORF">SAMEA4475696_00503</name>
</gene>
<name>A0A239V8Z4_9MICO</name>
<evidence type="ECO:0000256" key="7">
    <source>
        <dbReference type="SAM" id="Phobius"/>
    </source>
</evidence>
<dbReference type="GO" id="GO:0005886">
    <property type="term" value="C:plasma membrane"/>
    <property type="evidence" value="ECO:0007669"/>
    <property type="project" value="UniProtKB-SubCell"/>
</dbReference>
<comment type="subcellular location">
    <subcellularLocation>
        <location evidence="1">Cell membrane</location>
        <topology evidence="1">Multi-pass membrane protein</topology>
    </subcellularLocation>
</comment>
<feature type="region of interest" description="Disordered" evidence="6">
    <location>
        <begin position="437"/>
        <end position="457"/>
    </location>
</feature>
<sequence length="457" mass="48562">MAAAKSTDVDESATSLPQTPEKPSPIKKLIDFVMNSRAMRSMNRYNAAKGAMLAGGIAYSALFSIVSALTIAWTFFMATLGNDADLRRQVIRAVNQVLPNILKDGSGAGLIDPDSLIMDSALNPTSIIAAVVLLWSAVNIMTCIRTCVQAMFGIATPAENIALQKARDLFGFIGMSFGIVLSALLGTAAGTMGKTFAALIGLDGVPLIATAARLGGLLVASAVAACTFACLFIVTAHVHATRKDLWMGSIIGGVVVQIVVTLGTSLVSSVGKNPLLASAASIATLLLFVNLLARVLLMVAAFTANPPNPVLPETPEEVHYHEHPNHVTLSVPRTLDWRYQKATGQIDVDPDLSPGVNLRGEAATGTARMPYDSRPDGTAIPAEPMSAEKRASLVSRVIKLEERVVAQRARLGQRPRIEIAEKDYWGRRLIIEKRCDGDRDAASAQTYRSVSSEGSQS</sequence>
<dbReference type="STRING" id="1121387.GCA_000429885_01605"/>
<dbReference type="KEGG" id="dco:SAMEA4475696_0503"/>
<accession>A0A239V8Z4</accession>
<feature type="transmembrane region" description="Helical" evidence="7">
    <location>
        <begin position="169"/>
        <end position="191"/>
    </location>
</feature>
<feature type="compositionally biased region" description="Polar residues" evidence="6">
    <location>
        <begin position="443"/>
        <end position="457"/>
    </location>
</feature>
<evidence type="ECO:0000256" key="5">
    <source>
        <dbReference type="ARBA" id="ARBA00023136"/>
    </source>
</evidence>
<feature type="transmembrane region" description="Helical" evidence="7">
    <location>
        <begin position="211"/>
        <end position="234"/>
    </location>
</feature>
<feature type="region of interest" description="Disordered" evidence="6">
    <location>
        <begin position="1"/>
        <end position="24"/>
    </location>
</feature>
<dbReference type="Pfam" id="PF03631">
    <property type="entry name" value="Virul_fac_BrkB"/>
    <property type="match status" value="1"/>
</dbReference>
<dbReference type="Proteomes" id="UP000242637">
    <property type="component" value="Chromosome 1"/>
</dbReference>
<dbReference type="OrthoDB" id="5143175at2"/>
<dbReference type="InterPro" id="IPR017039">
    <property type="entry name" value="Virul_fac_BrkB"/>
</dbReference>
<keyword evidence="9" id="KW-1185">Reference proteome</keyword>
<keyword evidence="2" id="KW-1003">Cell membrane</keyword>
<evidence type="ECO:0000313" key="9">
    <source>
        <dbReference type="Proteomes" id="UP000242637"/>
    </source>
</evidence>
<feature type="transmembrane region" description="Helical" evidence="7">
    <location>
        <begin position="275"/>
        <end position="297"/>
    </location>
</feature>
<dbReference type="PANTHER" id="PTHR30213">
    <property type="entry name" value="INNER MEMBRANE PROTEIN YHJD"/>
    <property type="match status" value="1"/>
</dbReference>
<evidence type="ECO:0000256" key="2">
    <source>
        <dbReference type="ARBA" id="ARBA00022475"/>
    </source>
</evidence>
<protein>
    <submittedName>
        <fullName evidence="8">Inner membrane protein yhjD</fullName>
    </submittedName>
</protein>
<evidence type="ECO:0000256" key="6">
    <source>
        <dbReference type="SAM" id="MobiDB-lite"/>
    </source>
</evidence>
<feature type="transmembrane region" description="Helical" evidence="7">
    <location>
        <begin position="50"/>
        <end position="76"/>
    </location>
</feature>
<feature type="transmembrane region" description="Helical" evidence="7">
    <location>
        <begin position="127"/>
        <end position="148"/>
    </location>
</feature>
<keyword evidence="4 7" id="KW-1133">Transmembrane helix</keyword>
<dbReference type="RefSeq" id="WP_084441240.1">
    <property type="nucleotide sequence ID" value="NZ_JAAFNI010000001.1"/>
</dbReference>
<evidence type="ECO:0000256" key="1">
    <source>
        <dbReference type="ARBA" id="ARBA00004651"/>
    </source>
</evidence>
<proteinExistence type="predicted"/>
<reference evidence="8 9" key="1">
    <citation type="submission" date="2017-06" db="EMBL/GenBank/DDBJ databases">
        <authorList>
            <consortium name="Pathogen Informatics"/>
        </authorList>
    </citation>
    <scope>NUCLEOTIDE SEQUENCE [LARGE SCALE GENOMIC DNA]</scope>
    <source>
        <strain evidence="8 9">NCTC13039</strain>
    </source>
</reference>
<keyword evidence="5 7" id="KW-0472">Membrane</keyword>
<evidence type="ECO:0000256" key="4">
    <source>
        <dbReference type="ARBA" id="ARBA00022989"/>
    </source>
</evidence>
<dbReference type="EMBL" id="LT906453">
    <property type="protein sequence ID" value="SNV18631.1"/>
    <property type="molecule type" value="Genomic_DNA"/>
</dbReference>
<evidence type="ECO:0000256" key="3">
    <source>
        <dbReference type="ARBA" id="ARBA00022692"/>
    </source>
</evidence>
<organism evidence="8 9">
    <name type="scientific">Dermatophilus congolensis</name>
    <dbReference type="NCBI Taxonomy" id="1863"/>
    <lineage>
        <taxon>Bacteria</taxon>
        <taxon>Bacillati</taxon>
        <taxon>Actinomycetota</taxon>
        <taxon>Actinomycetes</taxon>
        <taxon>Micrococcales</taxon>
        <taxon>Dermatophilaceae</taxon>
        <taxon>Dermatophilus</taxon>
    </lineage>
</organism>
<dbReference type="GeneID" id="63458784"/>
<feature type="transmembrane region" description="Helical" evidence="7">
    <location>
        <begin position="246"/>
        <end position="269"/>
    </location>
</feature>
<evidence type="ECO:0000313" key="8">
    <source>
        <dbReference type="EMBL" id="SNV18631.1"/>
    </source>
</evidence>
<dbReference type="AlphaFoldDB" id="A0A239V8Z4"/>
<dbReference type="PANTHER" id="PTHR30213:SF1">
    <property type="entry name" value="INNER MEMBRANE PROTEIN YHJD"/>
    <property type="match status" value="1"/>
</dbReference>